<gene>
    <name evidence="8" type="ORF">LUZ63_020980</name>
</gene>
<dbReference type="PANTHER" id="PTHR33284">
    <property type="entry name" value="RIBOSOMAL PROTEIN L25/GLN-TRNA SYNTHETASE, ANTI-CODON-BINDING DOMAIN-CONTAINING PROTEIN"/>
    <property type="match status" value="1"/>
</dbReference>
<dbReference type="InterPro" id="IPR020057">
    <property type="entry name" value="Ribosomal_bL25_b-dom"/>
</dbReference>
<protein>
    <recommendedName>
        <fullName evidence="10">50S ribosomal protein L25</fullName>
    </recommendedName>
</protein>
<evidence type="ECO:0008006" key="10">
    <source>
        <dbReference type="Google" id="ProtNLM"/>
    </source>
</evidence>
<dbReference type="GO" id="GO:0003735">
    <property type="term" value="F:structural constituent of ribosome"/>
    <property type="evidence" value="ECO:0007669"/>
    <property type="project" value="InterPro"/>
</dbReference>
<organism evidence="8 9">
    <name type="scientific">Rhynchospora breviuscula</name>
    <dbReference type="NCBI Taxonomy" id="2022672"/>
    <lineage>
        <taxon>Eukaryota</taxon>
        <taxon>Viridiplantae</taxon>
        <taxon>Streptophyta</taxon>
        <taxon>Embryophyta</taxon>
        <taxon>Tracheophyta</taxon>
        <taxon>Spermatophyta</taxon>
        <taxon>Magnoliopsida</taxon>
        <taxon>Liliopsida</taxon>
        <taxon>Poales</taxon>
        <taxon>Cyperaceae</taxon>
        <taxon>Cyperoideae</taxon>
        <taxon>Rhynchosporeae</taxon>
        <taxon>Rhynchospora</taxon>
    </lineage>
</organism>
<name>A0A9Q0BZ57_9POAL</name>
<evidence type="ECO:0000259" key="6">
    <source>
        <dbReference type="Pfam" id="PF01386"/>
    </source>
</evidence>
<evidence type="ECO:0000256" key="3">
    <source>
        <dbReference type="ARBA" id="ARBA00022980"/>
    </source>
</evidence>
<dbReference type="InterPro" id="IPR001021">
    <property type="entry name" value="Ribosomal_bL25_long"/>
</dbReference>
<evidence type="ECO:0000256" key="5">
    <source>
        <dbReference type="SAM" id="MobiDB-lite"/>
    </source>
</evidence>
<keyword evidence="4" id="KW-0687">Ribonucleoprotein</keyword>
<dbReference type="AlphaFoldDB" id="A0A9Q0BZ57"/>
<dbReference type="PANTHER" id="PTHR33284:SF1">
    <property type="entry name" value="RIBOSOMAL PROTEIN L25_GLN-TRNA SYNTHETASE, ANTI-CODON-BINDING DOMAIN-CONTAINING PROTEIN"/>
    <property type="match status" value="1"/>
</dbReference>
<comment type="caution">
    <text evidence="8">The sequence shown here is derived from an EMBL/GenBank/DDBJ whole genome shotgun (WGS) entry which is preliminary data.</text>
</comment>
<dbReference type="GO" id="GO:0022625">
    <property type="term" value="C:cytosolic large ribosomal subunit"/>
    <property type="evidence" value="ECO:0007669"/>
    <property type="project" value="TreeGrafter"/>
</dbReference>
<feature type="region of interest" description="Disordered" evidence="5">
    <location>
        <begin position="186"/>
        <end position="236"/>
    </location>
</feature>
<dbReference type="Proteomes" id="UP001151287">
    <property type="component" value="Unassembled WGS sequence"/>
</dbReference>
<feature type="domain" description="Large ribosomal subunit protein bL25 L25" evidence="6">
    <location>
        <begin position="9"/>
        <end position="95"/>
    </location>
</feature>
<dbReference type="Gene3D" id="2.40.240.10">
    <property type="entry name" value="Ribosomal Protein L25, Chain P"/>
    <property type="match status" value="1"/>
</dbReference>
<dbReference type="InterPro" id="IPR011035">
    <property type="entry name" value="Ribosomal_bL25/Gln-tRNA_synth"/>
</dbReference>
<keyword evidence="3" id="KW-0689">Ribosomal protein</keyword>
<accession>A0A9Q0BZ57</accession>
<dbReference type="NCBIfam" id="NF004131">
    <property type="entry name" value="PRK05618.2-1"/>
    <property type="match status" value="1"/>
</dbReference>
<dbReference type="InterPro" id="IPR037121">
    <property type="entry name" value="Ribosomal_bL25_C"/>
</dbReference>
<dbReference type="OrthoDB" id="8111404at2759"/>
<dbReference type="InterPro" id="IPR020930">
    <property type="entry name" value="Ribosomal_uL5_bac-type"/>
</dbReference>
<evidence type="ECO:0000313" key="8">
    <source>
        <dbReference type="EMBL" id="KAJ1683835.1"/>
    </source>
</evidence>
<dbReference type="InterPro" id="IPR020056">
    <property type="entry name" value="Rbsml_bL25/Gln-tRNA_synth_N"/>
</dbReference>
<dbReference type="InterPro" id="IPR029751">
    <property type="entry name" value="Ribosomal_L25_dom"/>
</dbReference>
<dbReference type="Pfam" id="PF14693">
    <property type="entry name" value="Ribosomal_TL5_C"/>
    <property type="match status" value="1"/>
</dbReference>
<evidence type="ECO:0000256" key="1">
    <source>
        <dbReference type="ARBA" id="ARBA00022730"/>
    </source>
</evidence>
<evidence type="ECO:0000313" key="9">
    <source>
        <dbReference type="Proteomes" id="UP001151287"/>
    </source>
</evidence>
<evidence type="ECO:0000259" key="7">
    <source>
        <dbReference type="Pfam" id="PF14693"/>
    </source>
</evidence>
<dbReference type="GO" id="GO:0006412">
    <property type="term" value="P:translation"/>
    <property type="evidence" value="ECO:0007669"/>
    <property type="project" value="InterPro"/>
</dbReference>
<keyword evidence="1" id="KW-0699">rRNA-binding</keyword>
<evidence type="ECO:0000256" key="2">
    <source>
        <dbReference type="ARBA" id="ARBA00022884"/>
    </source>
</evidence>
<dbReference type="HAMAP" id="MF_01334">
    <property type="entry name" value="Ribosomal_bL25_CTC"/>
    <property type="match status" value="1"/>
</dbReference>
<proteinExistence type="inferred from homology"/>
<evidence type="ECO:0000256" key="4">
    <source>
        <dbReference type="ARBA" id="ARBA00023274"/>
    </source>
</evidence>
<dbReference type="NCBIfam" id="TIGR00731">
    <property type="entry name" value="bL25_bact_ctc"/>
    <property type="match status" value="1"/>
</dbReference>
<dbReference type="CDD" id="cd00495">
    <property type="entry name" value="Ribosomal_L25_TL5_CTC"/>
    <property type="match status" value="1"/>
</dbReference>
<dbReference type="EMBL" id="JAMQYH010000097">
    <property type="protein sequence ID" value="KAJ1683835.1"/>
    <property type="molecule type" value="Genomic_DNA"/>
</dbReference>
<feature type="domain" description="Large ribosomal subunit protein bL25 beta" evidence="7">
    <location>
        <begin position="103"/>
        <end position="181"/>
    </location>
</feature>
<sequence length="236" mass="25205">MPETKTETIKAETRTEFGKGAARRIRRSDKVPAVVYGAGNEPSHLTLPGHAVMMAIKNGGSNALLYLDIEGKEVLALTKQVQADPIKGFLEHVDFVEVKRGQKVTVDVPVQLTGEPHPDALVVTENATVSLEAEATNIPEFIELSIEGVEVGTLIQASELQLPSGALLLDDDEMLIVNVTHAPTAEELEEELEEAEAEAGIERDESDEEAAEAESEGDSGSDSDGEGDSEGSSEEE</sequence>
<reference evidence="8" key="1">
    <citation type="journal article" date="2022" name="Cell">
        <title>Repeat-based holocentromeres influence genome architecture and karyotype evolution.</title>
        <authorList>
            <person name="Hofstatter P.G."/>
            <person name="Thangavel G."/>
            <person name="Lux T."/>
            <person name="Neumann P."/>
            <person name="Vondrak T."/>
            <person name="Novak P."/>
            <person name="Zhang M."/>
            <person name="Costa L."/>
            <person name="Castellani M."/>
            <person name="Scott A."/>
            <person name="Toegelov H."/>
            <person name="Fuchs J."/>
            <person name="Mata-Sucre Y."/>
            <person name="Dias Y."/>
            <person name="Vanzela A.L.L."/>
            <person name="Huettel B."/>
            <person name="Almeida C.C.S."/>
            <person name="Simkova H."/>
            <person name="Souza G."/>
            <person name="Pedrosa-Harand A."/>
            <person name="Macas J."/>
            <person name="Mayer K.F.X."/>
            <person name="Houben A."/>
            <person name="Marques A."/>
        </authorList>
    </citation>
    <scope>NUCLEOTIDE SEQUENCE</scope>
    <source>
        <strain evidence="8">RhyBre1mFocal</strain>
    </source>
</reference>
<dbReference type="Gene3D" id="2.170.120.20">
    <property type="entry name" value="Ribosomal protein L25, beta domain"/>
    <property type="match status" value="1"/>
</dbReference>
<keyword evidence="2" id="KW-0694">RNA-binding</keyword>
<dbReference type="SUPFAM" id="SSF50715">
    <property type="entry name" value="Ribosomal protein L25-like"/>
    <property type="match status" value="1"/>
</dbReference>
<dbReference type="Pfam" id="PF01386">
    <property type="entry name" value="Ribosomal_L25p"/>
    <property type="match status" value="1"/>
</dbReference>
<dbReference type="NCBIfam" id="NF004612">
    <property type="entry name" value="PRK05943.1"/>
    <property type="match status" value="1"/>
</dbReference>
<keyword evidence="9" id="KW-1185">Reference proteome</keyword>
<dbReference type="GO" id="GO:0008097">
    <property type="term" value="F:5S rRNA binding"/>
    <property type="evidence" value="ECO:0007669"/>
    <property type="project" value="InterPro"/>
</dbReference>